<feature type="binding site" evidence="11">
    <location>
        <position position="13"/>
    </location>
    <ligand>
        <name>Mn(2+)</name>
        <dbReference type="ChEBI" id="CHEBI:29035"/>
    </ligand>
</feature>
<dbReference type="Gene3D" id="1.10.238.260">
    <property type="match status" value="1"/>
</dbReference>
<comment type="caution">
    <text evidence="13">The sequence shown here is derived from an EMBL/GenBank/DDBJ whole genome shotgun (WGS) entry which is preliminary data.</text>
</comment>
<name>I8UEN6_9BACL</name>
<dbReference type="GO" id="GO:0003985">
    <property type="term" value="F:acetyl-CoA C-acetyltransferase activity"/>
    <property type="evidence" value="ECO:0007669"/>
    <property type="project" value="UniProtKB-UniRule"/>
</dbReference>
<dbReference type="InterPro" id="IPR002034">
    <property type="entry name" value="AIPM/Hcit_synth_CS"/>
</dbReference>
<dbReference type="GO" id="GO:0009098">
    <property type="term" value="P:L-leucine biosynthetic process"/>
    <property type="evidence" value="ECO:0007669"/>
    <property type="project" value="UniProtKB-UniRule"/>
</dbReference>
<dbReference type="RefSeq" id="WP_007202388.1">
    <property type="nucleotide sequence ID" value="NZ_AKKV01000026.1"/>
</dbReference>
<comment type="subunit">
    <text evidence="11">Homodimer.</text>
</comment>
<keyword evidence="14" id="KW-1185">Reference proteome</keyword>
<evidence type="ECO:0000256" key="11">
    <source>
        <dbReference type="HAMAP-Rule" id="MF_01025"/>
    </source>
</evidence>
<evidence type="ECO:0000256" key="2">
    <source>
        <dbReference type="ARBA" id="ARBA00009396"/>
    </source>
</evidence>
<feature type="domain" description="Pyruvate carboxyltransferase" evidence="12">
    <location>
        <begin position="4"/>
        <end position="266"/>
    </location>
</feature>
<proteinExistence type="inferred from homology"/>
<keyword evidence="10 11" id="KW-0100">Branched-chain amino acid biosynthesis</keyword>
<feature type="binding site" evidence="11">
    <location>
        <position position="203"/>
    </location>
    <ligand>
        <name>Mn(2+)</name>
        <dbReference type="ChEBI" id="CHEBI:29035"/>
    </ligand>
</feature>
<dbReference type="Pfam" id="PF00682">
    <property type="entry name" value="HMGL-like"/>
    <property type="match status" value="1"/>
</dbReference>
<comment type="cofactor">
    <cofactor evidence="11">
        <name>Mn(2+)</name>
        <dbReference type="ChEBI" id="CHEBI:29035"/>
    </cofactor>
</comment>
<dbReference type="InterPro" id="IPR000891">
    <property type="entry name" value="PYR_CT"/>
</dbReference>
<dbReference type="SUPFAM" id="SSF51569">
    <property type="entry name" value="Aldolase"/>
    <property type="match status" value="1"/>
</dbReference>
<dbReference type="NCBIfam" id="NF002085">
    <property type="entry name" value="PRK00915.1-2"/>
    <property type="match status" value="1"/>
</dbReference>
<feature type="binding site" evidence="11">
    <location>
        <position position="201"/>
    </location>
    <ligand>
        <name>Mn(2+)</name>
        <dbReference type="ChEBI" id="CHEBI:29035"/>
    </ligand>
</feature>
<dbReference type="NCBIfam" id="NF002088">
    <property type="entry name" value="PRK00915.1-5"/>
    <property type="match status" value="1"/>
</dbReference>
<comment type="catalytic activity">
    <reaction evidence="11">
        <text>3-methyl-2-oxobutanoate + acetyl-CoA + H2O = (2S)-2-isopropylmalate + CoA + H(+)</text>
        <dbReference type="Rhea" id="RHEA:21524"/>
        <dbReference type="ChEBI" id="CHEBI:1178"/>
        <dbReference type="ChEBI" id="CHEBI:11851"/>
        <dbReference type="ChEBI" id="CHEBI:15377"/>
        <dbReference type="ChEBI" id="CHEBI:15378"/>
        <dbReference type="ChEBI" id="CHEBI:57287"/>
        <dbReference type="ChEBI" id="CHEBI:57288"/>
        <dbReference type="EC" id="2.3.3.13"/>
    </reaction>
</comment>
<evidence type="ECO:0000313" key="14">
    <source>
        <dbReference type="Proteomes" id="UP000004080"/>
    </source>
</evidence>
<comment type="pathway">
    <text evidence="1 11">Amino-acid biosynthesis; L-leucine biosynthesis; L-leucine from 3-methyl-2-oxobutanoate: step 1/4.</text>
</comment>
<sequence length="512" mass="56251">MRTIKLYDTTLRDGEQTAGVNLNSTEKLEIAKQLERLGVDVIEAGFPAASPGDLEAVKQIAAEIKQSTVTALARSTKHDIDAAWEALQDTPHPRIHVFLATSPIHMTHKLKKTPEEVIALAVEAVRYAKQKFETVQWSAEDACRSDYPFLANIIEQVIDAGATIINLPDTVGYYTPQEYGQLFSYMKKHVPNMDQAMLSAHCHDDLGMAVANSLAAIEHGADQVECTINGIGERAGNAALEEIAVALAIRSDFYGCQTRLHLKEITYTSRLVSRFTGINVPPNKAIVGGNAFAHESGIHQDGVLKEKSTYEIISPELVGVASNALVLGKHSGRHAFRDSIKRLGLVVEDAVIDSLFQQFKKLADTKKEVTEEDLFALFTDQHMQLPFSMYSLRSVQVTYSSHNIPTATISLETPEGTIENHAATGSGSVEAIYHTLDQMISLPVQLKDYRLQSIGAGRDALAQVTVRLQHEQEEMNGSGTAQDVLQASAKAYIHALNKVLLQESYQRQRVHA</sequence>
<evidence type="ECO:0000256" key="6">
    <source>
        <dbReference type="ARBA" id="ARBA00022605"/>
    </source>
</evidence>
<dbReference type="Proteomes" id="UP000004080">
    <property type="component" value="Unassembled WGS sequence"/>
</dbReference>
<evidence type="ECO:0000313" key="13">
    <source>
        <dbReference type="EMBL" id="EIT85370.1"/>
    </source>
</evidence>
<dbReference type="EMBL" id="AKKV01000026">
    <property type="protein sequence ID" value="EIT85370.1"/>
    <property type="molecule type" value="Genomic_DNA"/>
</dbReference>
<dbReference type="NCBIfam" id="TIGR00973">
    <property type="entry name" value="leuA_bact"/>
    <property type="match status" value="1"/>
</dbReference>
<keyword evidence="5 11" id="KW-0432">Leucine biosynthesis</keyword>
<dbReference type="SMART" id="SM00917">
    <property type="entry name" value="LeuA_dimer"/>
    <property type="match status" value="1"/>
</dbReference>
<feature type="binding site" evidence="11">
    <location>
        <position position="237"/>
    </location>
    <ligand>
        <name>Mn(2+)</name>
        <dbReference type="ChEBI" id="CHEBI:29035"/>
    </ligand>
</feature>
<dbReference type="PROSITE" id="PS00815">
    <property type="entry name" value="AIPM_HOMOCIT_SYNTH_1"/>
    <property type="match status" value="1"/>
</dbReference>
<evidence type="ECO:0000256" key="10">
    <source>
        <dbReference type="ARBA" id="ARBA00023304"/>
    </source>
</evidence>
<dbReference type="STRING" id="1196324.A374_11520"/>
<dbReference type="GO" id="GO:0003852">
    <property type="term" value="F:2-isopropylmalate synthase activity"/>
    <property type="evidence" value="ECO:0007669"/>
    <property type="project" value="UniProtKB-UniRule"/>
</dbReference>
<dbReference type="AlphaFoldDB" id="I8UEN6"/>
<evidence type="ECO:0000256" key="3">
    <source>
        <dbReference type="ARBA" id="ARBA00012973"/>
    </source>
</evidence>
<dbReference type="InterPro" id="IPR013785">
    <property type="entry name" value="Aldolase_TIM"/>
</dbReference>
<dbReference type="GO" id="GO:0005737">
    <property type="term" value="C:cytoplasm"/>
    <property type="evidence" value="ECO:0007669"/>
    <property type="project" value="UniProtKB-UniRule"/>
</dbReference>
<evidence type="ECO:0000256" key="7">
    <source>
        <dbReference type="ARBA" id="ARBA00022679"/>
    </source>
</evidence>
<evidence type="ECO:0000259" key="12">
    <source>
        <dbReference type="PROSITE" id="PS50991"/>
    </source>
</evidence>
<dbReference type="PANTHER" id="PTHR10277">
    <property type="entry name" value="HOMOCITRATE SYNTHASE-RELATED"/>
    <property type="match status" value="1"/>
</dbReference>
<organism evidence="13 14">
    <name type="scientific">Fictibacillus macauensis ZFHKF-1</name>
    <dbReference type="NCBI Taxonomy" id="1196324"/>
    <lineage>
        <taxon>Bacteria</taxon>
        <taxon>Bacillati</taxon>
        <taxon>Bacillota</taxon>
        <taxon>Bacilli</taxon>
        <taxon>Bacillales</taxon>
        <taxon>Fictibacillaceae</taxon>
        <taxon>Fictibacillus</taxon>
    </lineage>
</organism>
<evidence type="ECO:0000256" key="8">
    <source>
        <dbReference type="ARBA" id="ARBA00022723"/>
    </source>
</evidence>
<dbReference type="CDD" id="cd07940">
    <property type="entry name" value="DRE_TIM_IPMS"/>
    <property type="match status" value="1"/>
</dbReference>
<dbReference type="EC" id="2.3.3.13" evidence="3 11"/>
<evidence type="ECO:0000256" key="9">
    <source>
        <dbReference type="ARBA" id="ARBA00023211"/>
    </source>
</evidence>
<dbReference type="PANTHER" id="PTHR10277:SF9">
    <property type="entry name" value="2-ISOPROPYLMALATE SYNTHASE 1, CHLOROPLASTIC-RELATED"/>
    <property type="match status" value="1"/>
</dbReference>
<dbReference type="NCBIfam" id="NF002086">
    <property type="entry name" value="PRK00915.1-3"/>
    <property type="match status" value="1"/>
</dbReference>
<dbReference type="SUPFAM" id="SSF110921">
    <property type="entry name" value="2-isopropylmalate synthase LeuA, allosteric (dimerisation) domain"/>
    <property type="match status" value="1"/>
</dbReference>
<keyword evidence="6 11" id="KW-0028">Amino-acid biosynthesis</keyword>
<keyword evidence="11" id="KW-0963">Cytoplasm</keyword>
<dbReference type="FunFam" id="3.20.20.70:FF:000010">
    <property type="entry name" value="2-isopropylmalate synthase"/>
    <property type="match status" value="1"/>
</dbReference>
<dbReference type="InterPro" id="IPR054691">
    <property type="entry name" value="LeuA/HCS_post-cat"/>
</dbReference>
<keyword evidence="8 11" id="KW-0479">Metal-binding</keyword>
<dbReference type="InterPro" id="IPR005671">
    <property type="entry name" value="LeuA_bact_synth"/>
</dbReference>
<dbReference type="FunFam" id="3.30.160.270:FF:000003">
    <property type="entry name" value="2-isopropylmalate synthase"/>
    <property type="match status" value="1"/>
</dbReference>
<evidence type="ECO:0000256" key="4">
    <source>
        <dbReference type="ARBA" id="ARBA00018198"/>
    </source>
</evidence>
<dbReference type="PATRIC" id="fig|1196324.3.peg.2365"/>
<protein>
    <recommendedName>
        <fullName evidence="4 11">2-isopropylmalate synthase</fullName>
        <ecNumber evidence="3 11">2.3.3.13</ecNumber>
    </recommendedName>
    <alternativeName>
        <fullName evidence="11">Alpha-IPM synthase</fullName>
    </alternativeName>
    <alternativeName>
        <fullName evidence="11">Alpha-isopropylmalate synthase</fullName>
    </alternativeName>
</protein>
<comment type="similarity">
    <text evidence="2 11">Belongs to the alpha-IPM synthase/homocitrate synthase family. LeuA type 1 subfamily.</text>
</comment>
<dbReference type="Pfam" id="PF08502">
    <property type="entry name" value="LeuA_dimer"/>
    <property type="match status" value="1"/>
</dbReference>
<dbReference type="Gene3D" id="3.30.160.270">
    <property type="match status" value="1"/>
</dbReference>
<comment type="function">
    <text evidence="11">Catalyzes the condensation of the acetyl group of acetyl-CoA with 3-methyl-2-oxobutanoate (2-ketoisovalerate) to form 3-carboxy-3-hydroxy-4-methylpentanoate (2-isopropylmalate).</text>
</comment>
<dbReference type="InterPro" id="IPR013709">
    <property type="entry name" value="2-isopropylmalate_synth_dimer"/>
</dbReference>
<dbReference type="GO" id="GO:0030145">
    <property type="term" value="F:manganese ion binding"/>
    <property type="evidence" value="ECO:0007669"/>
    <property type="project" value="UniProtKB-UniRule"/>
</dbReference>
<keyword evidence="7 11" id="KW-0808">Transferase</keyword>
<dbReference type="HAMAP" id="MF_01025">
    <property type="entry name" value="LeuA_type1"/>
    <property type="match status" value="1"/>
</dbReference>
<accession>I8UEN6</accession>
<keyword evidence="13" id="KW-0012">Acyltransferase</keyword>
<dbReference type="eggNOG" id="COG0119">
    <property type="taxonomic scope" value="Bacteria"/>
</dbReference>
<keyword evidence="9 11" id="KW-0464">Manganese</keyword>
<dbReference type="Pfam" id="PF22617">
    <property type="entry name" value="HCS_D2"/>
    <property type="match status" value="1"/>
</dbReference>
<dbReference type="InterPro" id="IPR050073">
    <property type="entry name" value="2-IPM_HCS-like"/>
</dbReference>
<gene>
    <name evidence="11" type="primary">leuA</name>
    <name evidence="13" type="ORF">A374_11520</name>
</gene>
<evidence type="ECO:0000256" key="5">
    <source>
        <dbReference type="ARBA" id="ARBA00022430"/>
    </source>
</evidence>
<reference evidence="13 14" key="1">
    <citation type="journal article" date="2012" name="J. Bacteriol.">
        <title>Genome of Bacillus macauensis ZFHKF-1, a Long-Chain-Forming Bacterium.</title>
        <authorList>
            <person name="Cai L."/>
            <person name="Zhang T."/>
        </authorList>
    </citation>
    <scope>NUCLEOTIDE SEQUENCE [LARGE SCALE GENOMIC DNA]</scope>
    <source>
        <strain evidence="13 14">ZFHKF-1</strain>
    </source>
</reference>
<dbReference type="OrthoDB" id="9804858at2"/>
<dbReference type="FunFam" id="1.10.238.260:FF:000001">
    <property type="entry name" value="2-isopropylmalate synthase"/>
    <property type="match status" value="1"/>
</dbReference>
<dbReference type="InterPro" id="IPR036230">
    <property type="entry name" value="LeuA_allosteric_dom_sf"/>
</dbReference>
<evidence type="ECO:0000256" key="1">
    <source>
        <dbReference type="ARBA" id="ARBA00004689"/>
    </source>
</evidence>
<dbReference type="PROSITE" id="PS50991">
    <property type="entry name" value="PYR_CT"/>
    <property type="match status" value="1"/>
</dbReference>
<dbReference type="PROSITE" id="PS00816">
    <property type="entry name" value="AIPM_HOMOCIT_SYNTH_2"/>
    <property type="match status" value="1"/>
</dbReference>
<feature type="region of interest" description="Regulatory domain" evidence="11">
    <location>
        <begin position="391"/>
        <end position="512"/>
    </location>
</feature>
<dbReference type="Gene3D" id="3.20.20.70">
    <property type="entry name" value="Aldolase class I"/>
    <property type="match status" value="1"/>
</dbReference>
<dbReference type="UniPathway" id="UPA00048">
    <property type="reaction ID" value="UER00070"/>
</dbReference>